<dbReference type="EMBL" id="NEXK01000043">
    <property type="protein sequence ID" value="PSN96544.1"/>
    <property type="molecule type" value="Genomic_DNA"/>
</dbReference>
<comment type="caution">
    <text evidence="2">The sequence shown here is derived from an EMBL/GenBank/DDBJ whole genome shotgun (WGS) entry which is preliminary data.</text>
</comment>
<feature type="region of interest" description="Disordered" evidence="1">
    <location>
        <begin position="166"/>
        <end position="187"/>
    </location>
</feature>
<evidence type="ECO:0000313" key="2">
    <source>
        <dbReference type="EMBL" id="PSN96544.1"/>
    </source>
</evidence>
<feature type="compositionally biased region" description="Basic and acidic residues" evidence="1">
    <location>
        <begin position="174"/>
        <end position="187"/>
    </location>
</feature>
<feature type="region of interest" description="Disordered" evidence="1">
    <location>
        <begin position="1"/>
        <end position="76"/>
    </location>
</feature>
<feature type="compositionally biased region" description="Basic and acidic residues" evidence="1">
    <location>
        <begin position="60"/>
        <end position="70"/>
    </location>
</feature>
<evidence type="ECO:0000256" key="1">
    <source>
        <dbReference type="SAM" id="MobiDB-lite"/>
    </source>
</evidence>
<evidence type="ECO:0000313" key="3">
    <source>
        <dbReference type="Proteomes" id="UP000240681"/>
    </source>
</evidence>
<dbReference type="AlphaFoldDB" id="A0A2R6BD09"/>
<proteinExistence type="predicted"/>
<sequence length="187" mass="20366">MGQVSHPAGRVAENNADRDDDEGGATPTQTENTEEPREEREKSGEEQKTGAPADTGTHSTDAEGRGEPHRRTPRRRIAVVEPPSPFDEVLVGGDLRLPARIFTYLAVGALAAYPLIALGRGYDAELGALILTITVALAAAPRRAQPIEAKLLYAAKYYLNTARQQWRGKRRSRGREGKGRKGKKDTP</sequence>
<accession>A0A2R6BD09</accession>
<protein>
    <submittedName>
        <fullName evidence="2">Uncharacterized protein</fullName>
    </submittedName>
</protein>
<organism evidence="2 3">
    <name type="scientific">Candidatus Marsarchaeota G2 archaeon ECH_B_SAG-C16</name>
    <dbReference type="NCBI Taxonomy" id="1978163"/>
    <lineage>
        <taxon>Archaea</taxon>
        <taxon>Candidatus Marsarchaeota</taxon>
        <taxon>Candidatus Marsarchaeota group 2</taxon>
    </lineage>
</organism>
<gene>
    <name evidence="2" type="ORF">B9Q09_02130</name>
</gene>
<feature type="compositionally biased region" description="Basic and acidic residues" evidence="1">
    <location>
        <begin position="34"/>
        <end position="48"/>
    </location>
</feature>
<dbReference type="Proteomes" id="UP000240681">
    <property type="component" value="Unassembled WGS sequence"/>
</dbReference>
<reference evidence="2 3" key="1">
    <citation type="submission" date="2017-04" db="EMBL/GenBank/DDBJ databases">
        <title>Novel microbial lineages endemic to geothermal iron-oxide mats fill important gaps in the evolutionary history of Archaea.</title>
        <authorList>
            <person name="Jay Z.J."/>
            <person name="Beam J.P."/>
            <person name="Dlakic M."/>
            <person name="Rusch D.B."/>
            <person name="Kozubal M.A."/>
            <person name="Inskeep W.P."/>
        </authorList>
    </citation>
    <scope>NUCLEOTIDE SEQUENCE [LARGE SCALE GENOMIC DNA]</scope>
    <source>
        <strain evidence="2">ECH_B_SAG-C16</strain>
    </source>
</reference>
<name>A0A2R6BD09_9ARCH</name>